<dbReference type="AlphaFoldDB" id="A0A3P7L1S8"/>
<name>A0A3P7L1S8_STRVU</name>
<proteinExistence type="predicted"/>
<dbReference type="Proteomes" id="UP000270094">
    <property type="component" value="Unassembled WGS sequence"/>
</dbReference>
<dbReference type="EMBL" id="UYYB01029568">
    <property type="protein sequence ID" value="VDM73238.1"/>
    <property type="molecule type" value="Genomic_DNA"/>
</dbReference>
<dbReference type="OrthoDB" id="79562at2759"/>
<gene>
    <name evidence="2" type="ORF">SVUK_LOCUS8236</name>
</gene>
<dbReference type="GO" id="GO:0043171">
    <property type="term" value="P:peptide catabolic process"/>
    <property type="evidence" value="ECO:0007669"/>
    <property type="project" value="TreeGrafter"/>
</dbReference>
<dbReference type="Gene3D" id="3.40.50.150">
    <property type="entry name" value="Vaccinia Virus protein VP39"/>
    <property type="match status" value="1"/>
</dbReference>
<protein>
    <recommendedName>
        <fullName evidence="1">Aminopeptidase N-like N-terminal domain-containing protein</fullName>
    </recommendedName>
</protein>
<evidence type="ECO:0000313" key="3">
    <source>
        <dbReference type="Proteomes" id="UP000270094"/>
    </source>
</evidence>
<dbReference type="Gene3D" id="2.60.40.1730">
    <property type="entry name" value="tricorn interacting facor f3 domain"/>
    <property type="match status" value="1"/>
</dbReference>
<dbReference type="InterPro" id="IPR029063">
    <property type="entry name" value="SAM-dependent_MTases_sf"/>
</dbReference>
<dbReference type="GO" id="GO:0004177">
    <property type="term" value="F:aminopeptidase activity"/>
    <property type="evidence" value="ECO:0007669"/>
    <property type="project" value="TreeGrafter"/>
</dbReference>
<dbReference type="GO" id="GO:0005829">
    <property type="term" value="C:cytosol"/>
    <property type="evidence" value="ECO:0007669"/>
    <property type="project" value="TreeGrafter"/>
</dbReference>
<dbReference type="GO" id="GO:0004301">
    <property type="term" value="F:epoxide hydrolase activity"/>
    <property type="evidence" value="ECO:0007669"/>
    <property type="project" value="TreeGrafter"/>
</dbReference>
<evidence type="ECO:0000259" key="1">
    <source>
        <dbReference type="Pfam" id="PF17900"/>
    </source>
</evidence>
<dbReference type="Pfam" id="PF10294">
    <property type="entry name" value="Methyltransf_16"/>
    <property type="match status" value="1"/>
</dbReference>
<dbReference type="SUPFAM" id="SSF63737">
    <property type="entry name" value="Leukotriene A4 hydrolase N-terminal domain"/>
    <property type="match status" value="1"/>
</dbReference>
<evidence type="ECO:0000313" key="2">
    <source>
        <dbReference type="EMBL" id="VDM73238.1"/>
    </source>
</evidence>
<dbReference type="InterPro" id="IPR042097">
    <property type="entry name" value="Aminopeptidase_N-like_N_sf"/>
</dbReference>
<sequence length="223" mass="25279">MVDCIYYLDSIDCLINTLSLCKTAEILCVYEKRDIGEPVIAQKTFFDKIVQFFKINTVPNSDLHPDYSCCDEISVIKLLRKYSEVVLLTTPRMYRDPTTSSNYDQIKVTHYSLDWKVDFVEKRIAGSILMTLKALTTVDKVVLDIHSLEISSIELDGQGLKFDVEAGTPIGEKLIVHLSPLSEGQEIKIEIKYSTAKEAAALQFLDKDLTADKKVNRLQSYVL</sequence>
<feature type="domain" description="Aminopeptidase N-like N-terminal" evidence="1">
    <location>
        <begin position="109"/>
        <end position="202"/>
    </location>
</feature>
<dbReference type="PANTHER" id="PTHR45726:SF3">
    <property type="entry name" value="LEUKOTRIENE A-4 HYDROLASE"/>
    <property type="match status" value="1"/>
</dbReference>
<dbReference type="InterPro" id="IPR045357">
    <property type="entry name" value="Aminopeptidase_N-like_N"/>
</dbReference>
<dbReference type="Pfam" id="PF17900">
    <property type="entry name" value="Peptidase_M1_N"/>
    <property type="match status" value="1"/>
</dbReference>
<keyword evidence="3" id="KW-1185">Reference proteome</keyword>
<dbReference type="InterPro" id="IPR019410">
    <property type="entry name" value="Methyltransf_16"/>
</dbReference>
<organism evidence="2 3">
    <name type="scientific">Strongylus vulgaris</name>
    <name type="common">Blood worm</name>
    <dbReference type="NCBI Taxonomy" id="40348"/>
    <lineage>
        <taxon>Eukaryota</taxon>
        <taxon>Metazoa</taxon>
        <taxon>Ecdysozoa</taxon>
        <taxon>Nematoda</taxon>
        <taxon>Chromadorea</taxon>
        <taxon>Rhabditida</taxon>
        <taxon>Rhabditina</taxon>
        <taxon>Rhabditomorpha</taxon>
        <taxon>Strongyloidea</taxon>
        <taxon>Strongylidae</taxon>
        <taxon>Strongylus</taxon>
    </lineage>
</organism>
<accession>A0A3P7L1S8</accession>
<dbReference type="PANTHER" id="PTHR45726">
    <property type="entry name" value="LEUKOTRIENE A-4 HYDROLASE"/>
    <property type="match status" value="1"/>
</dbReference>
<dbReference type="InterPro" id="IPR034015">
    <property type="entry name" value="M1_LTA4H"/>
</dbReference>
<reference evidence="2 3" key="1">
    <citation type="submission" date="2018-11" db="EMBL/GenBank/DDBJ databases">
        <authorList>
            <consortium name="Pathogen Informatics"/>
        </authorList>
    </citation>
    <scope>NUCLEOTIDE SEQUENCE [LARGE SCALE GENOMIC DNA]</scope>
</reference>